<feature type="chain" id="PRO_5029447217" evidence="1">
    <location>
        <begin position="20"/>
        <end position="208"/>
    </location>
</feature>
<comment type="caution">
    <text evidence="2">The sequence shown here is derived from an EMBL/GenBank/DDBJ whole genome shotgun (WGS) entry which is preliminary data.</text>
</comment>
<keyword evidence="1" id="KW-0732">Signal</keyword>
<evidence type="ECO:0000313" key="3">
    <source>
        <dbReference type="Proteomes" id="UP000554482"/>
    </source>
</evidence>
<gene>
    <name evidence="2" type="ORF">FRX31_021721</name>
</gene>
<protein>
    <submittedName>
        <fullName evidence="2">Uncharacterized protein</fullName>
    </submittedName>
</protein>
<accession>A0A7J6VV57</accession>
<dbReference type="EMBL" id="JABWDY010026424">
    <property type="protein sequence ID" value="KAF5188691.1"/>
    <property type="molecule type" value="Genomic_DNA"/>
</dbReference>
<evidence type="ECO:0000256" key="1">
    <source>
        <dbReference type="SAM" id="SignalP"/>
    </source>
</evidence>
<proteinExistence type="predicted"/>
<name>A0A7J6VV57_THATH</name>
<keyword evidence="3" id="KW-1185">Reference proteome</keyword>
<evidence type="ECO:0000313" key="2">
    <source>
        <dbReference type="EMBL" id="KAF5188691.1"/>
    </source>
</evidence>
<feature type="signal peptide" evidence="1">
    <location>
        <begin position="1"/>
        <end position="19"/>
    </location>
</feature>
<dbReference type="AlphaFoldDB" id="A0A7J6VV57"/>
<organism evidence="2 3">
    <name type="scientific">Thalictrum thalictroides</name>
    <name type="common">Rue-anemone</name>
    <name type="synonym">Anemone thalictroides</name>
    <dbReference type="NCBI Taxonomy" id="46969"/>
    <lineage>
        <taxon>Eukaryota</taxon>
        <taxon>Viridiplantae</taxon>
        <taxon>Streptophyta</taxon>
        <taxon>Embryophyta</taxon>
        <taxon>Tracheophyta</taxon>
        <taxon>Spermatophyta</taxon>
        <taxon>Magnoliopsida</taxon>
        <taxon>Ranunculales</taxon>
        <taxon>Ranunculaceae</taxon>
        <taxon>Thalictroideae</taxon>
        <taxon>Thalictrum</taxon>
    </lineage>
</organism>
<dbReference type="Proteomes" id="UP000554482">
    <property type="component" value="Unassembled WGS sequence"/>
</dbReference>
<sequence length="208" mass="23566">MSFARLFRLLAMLLRRTLKRAPGSLIAPQLSQSSKASLSERMTQVPNTNVQNPYRIFKSKIVQLRDLSNLKLDCCIGTKNVHSKLSQGFNPLKGCSSTSFDCSLKWKEIAKRPMQPIKCSKCIIEVLHMSFFFHGCQQAWCLLTFSSVWDFAKPGKLCVKASKSLPISWMGDQIPCYCQVILSQLQKDGQICTFFRVQIVVSCLFLSK</sequence>
<reference evidence="2 3" key="1">
    <citation type="submission" date="2020-06" db="EMBL/GenBank/DDBJ databases">
        <title>Transcriptomic and genomic resources for Thalictrum thalictroides and T. hernandezii: Facilitating candidate gene discovery in an emerging model plant lineage.</title>
        <authorList>
            <person name="Arias T."/>
            <person name="Riano-Pachon D.M."/>
            <person name="Di Stilio V.S."/>
        </authorList>
    </citation>
    <scope>NUCLEOTIDE SEQUENCE [LARGE SCALE GENOMIC DNA]</scope>
    <source>
        <strain evidence="3">cv. WT478/WT964</strain>
        <tissue evidence="2">Leaves</tissue>
    </source>
</reference>